<dbReference type="RefSeq" id="WP_074835723.1">
    <property type="nucleotide sequence ID" value="NZ_CATLQZ010000003.1"/>
</dbReference>
<reference evidence="3 4" key="1">
    <citation type="submission" date="2016-10" db="EMBL/GenBank/DDBJ databases">
        <authorList>
            <person name="Varghese N."/>
            <person name="Submissions S."/>
        </authorList>
    </citation>
    <scope>NUCLEOTIDE SEQUENCE [LARGE SCALE GENOMIC DNA]</scope>
    <source>
        <strain evidence="3 4">FF3</strain>
    </source>
</reference>
<feature type="compositionally biased region" description="Basic and acidic residues" evidence="1">
    <location>
        <begin position="305"/>
        <end position="321"/>
    </location>
</feature>
<dbReference type="GeneID" id="80821493"/>
<dbReference type="Pfam" id="PF13411">
    <property type="entry name" value="MerR_1"/>
    <property type="match status" value="1"/>
</dbReference>
<feature type="compositionally biased region" description="Pro residues" evidence="1">
    <location>
        <begin position="129"/>
        <end position="138"/>
    </location>
</feature>
<proteinExistence type="predicted"/>
<keyword evidence="4" id="KW-1185">Reference proteome</keyword>
<dbReference type="PROSITE" id="PS50937">
    <property type="entry name" value="HTH_MERR_2"/>
    <property type="match status" value="1"/>
</dbReference>
<feature type="region of interest" description="Disordered" evidence="1">
    <location>
        <begin position="162"/>
        <end position="321"/>
    </location>
</feature>
<protein>
    <submittedName>
        <fullName evidence="3">DNA-binding transcriptional regulator, MerR family</fullName>
    </submittedName>
</protein>
<dbReference type="SMART" id="SM00422">
    <property type="entry name" value="HTH_MERR"/>
    <property type="match status" value="1"/>
</dbReference>
<gene>
    <name evidence="3" type="ORF">SAMN04487940_103263</name>
</gene>
<feature type="region of interest" description="Disordered" evidence="1">
    <location>
        <begin position="106"/>
        <end position="146"/>
    </location>
</feature>
<dbReference type="Gene3D" id="1.10.1660.10">
    <property type="match status" value="1"/>
</dbReference>
<feature type="domain" description="HTH merR-type" evidence="2">
    <location>
        <begin position="11"/>
        <end position="79"/>
    </location>
</feature>
<dbReference type="InterPro" id="IPR009061">
    <property type="entry name" value="DNA-bd_dom_put_sf"/>
</dbReference>
<keyword evidence="3" id="KW-0238">DNA-binding</keyword>
<evidence type="ECO:0000313" key="3">
    <source>
        <dbReference type="EMBL" id="SEJ11719.1"/>
    </source>
</evidence>
<feature type="compositionally biased region" description="Low complexity" evidence="1">
    <location>
        <begin position="106"/>
        <end position="115"/>
    </location>
</feature>
<dbReference type="CDD" id="cd04765">
    <property type="entry name" value="HTH_MlrA-like_sg2"/>
    <property type="match status" value="1"/>
</dbReference>
<dbReference type="AlphaFoldDB" id="A0A975W8K3"/>
<dbReference type="InterPro" id="IPR000551">
    <property type="entry name" value="MerR-type_HTH_dom"/>
</dbReference>
<dbReference type="SUPFAM" id="SSF46955">
    <property type="entry name" value="Putative DNA-binding domain"/>
    <property type="match status" value="1"/>
</dbReference>
<evidence type="ECO:0000259" key="2">
    <source>
        <dbReference type="PROSITE" id="PS50937"/>
    </source>
</evidence>
<evidence type="ECO:0000256" key="1">
    <source>
        <dbReference type="SAM" id="MobiDB-lite"/>
    </source>
</evidence>
<feature type="compositionally biased region" description="Acidic residues" evidence="1">
    <location>
        <begin position="295"/>
        <end position="304"/>
    </location>
</feature>
<dbReference type="EMBL" id="FNYY01000003">
    <property type="protein sequence ID" value="SEJ11719.1"/>
    <property type="molecule type" value="Genomic_DNA"/>
</dbReference>
<dbReference type="GO" id="GO:0003677">
    <property type="term" value="F:DNA binding"/>
    <property type="evidence" value="ECO:0007669"/>
    <property type="project" value="UniProtKB-KW"/>
</dbReference>
<organism evidence="3 4">
    <name type="scientific">Marinovum algicola</name>
    <dbReference type="NCBI Taxonomy" id="42444"/>
    <lineage>
        <taxon>Bacteria</taxon>
        <taxon>Pseudomonadati</taxon>
        <taxon>Pseudomonadota</taxon>
        <taxon>Alphaproteobacteria</taxon>
        <taxon>Rhodobacterales</taxon>
        <taxon>Roseobacteraceae</taxon>
        <taxon>Marinovum</taxon>
    </lineage>
</organism>
<name>A0A975W8K3_9RHOB</name>
<accession>A0A975W8K3</accession>
<evidence type="ECO:0000313" key="4">
    <source>
        <dbReference type="Proteomes" id="UP000182932"/>
    </source>
</evidence>
<sequence>MPSKSPDAFRTISEVADWLNTPAHVLRFWESKFSQVKPVKRAGGRRYYRPADMTLLGGIKKLLHDDGMTIKGVQKILREQGIKHVSAMSPPLEEDLEAMIEATPQATPAPMAPETGQVLDFTSRSGPGDAPPDTPAPSEPESAVPLSAPNETLREATPEITDLFAPEGTGSDNAFASPEKATPAPSAPDSPAETADTEGLPDFLQKPMSERLAETPGGPSATPLPEEALDNPPPADPAETTKAAEDAPQAPSEPEPDPLSHALPDPAPEATAPVPSQASPEDDAALLAAVLRDSEAEEEDDDDDAPRVRDIDVPPDPSDHEVAAAPGLLTLLTAPKTRDLGLSAEQIETLIVRVRDHARAMSHAARN</sequence>
<comment type="caution">
    <text evidence="3">The sequence shown here is derived from an EMBL/GenBank/DDBJ whole genome shotgun (WGS) entry which is preliminary data.</text>
</comment>
<dbReference type="Proteomes" id="UP000182932">
    <property type="component" value="Unassembled WGS sequence"/>
</dbReference>
<dbReference type="GO" id="GO:0006355">
    <property type="term" value="P:regulation of DNA-templated transcription"/>
    <property type="evidence" value="ECO:0007669"/>
    <property type="project" value="InterPro"/>
</dbReference>
<feature type="compositionally biased region" description="Low complexity" evidence="1">
    <location>
        <begin position="181"/>
        <end position="194"/>
    </location>
</feature>